<evidence type="ECO:0000313" key="3">
    <source>
        <dbReference type="Proteomes" id="UP000198528"/>
    </source>
</evidence>
<dbReference type="CDD" id="cd24054">
    <property type="entry name" value="ASKHA_NBD_AaPPX-GppA_MtPPX2-like"/>
    <property type="match status" value="1"/>
</dbReference>
<feature type="domain" description="Ppx/GppA phosphatase N-terminal" evidence="1">
    <location>
        <begin position="18"/>
        <end position="297"/>
    </location>
</feature>
<organism evidence="2 3">
    <name type="scientific">Parafannyhessea umbonata</name>
    <dbReference type="NCBI Taxonomy" id="604330"/>
    <lineage>
        <taxon>Bacteria</taxon>
        <taxon>Bacillati</taxon>
        <taxon>Actinomycetota</taxon>
        <taxon>Coriobacteriia</taxon>
        <taxon>Coriobacteriales</taxon>
        <taxon>Atopobiaceae</taxon>
        <taxon>Parafannyhessea</taxon>
    </lineage>
</organism>
<dbReference type="RefSeq" id="WP_090846075.1">
    <property type="nucleotide sequence ID" value="NZ_FMZL01000007.1"/>
</dbReference>
<protein>
    <submittedName>
        <fullName evidence="2">Exopolyphosphatase / guanosine-5'-triphosphate,3'-diphosphate pyrophosphatase</fullName>
    </submittedName>
</protein>
<dbReference type="InterPro" id="IPR043129">
    <property type="entry name" value="ATPase_NBD"/>
</dbReference>
<proteinExistence type="predicted"/>
<accession>A0A1G6KBF7</accession>
<name>A0A1G6KBF7_9ACTN</name>
<evidence type="ECO:0000259" key="1">
    <source>
        <dbReference type="Pfam" id="PF02541"/>
    </source>
</evidence>
<keyword evidence="3" id="KW-1185">Reference proteome</keyword>
<dbReference type="Proteomes" id="UP000198528">
    <property type="component" value="Unassembled WGS sequence"/>
</dbReference>
<gene>
    <name evidence="2" type="ORF">SAMN04487824_10763</name>
</gene>
<dbReference type="GO" id="GO:0016462">
    <property type="term" value="F:pyrophosphatase activity"/>
    <property type="evidence" value="ECO:0007669"/>
    <property type="project" value="TreeGrafter"/>
</dbReference>
<dbReference type="InterPro" id="IPR050273">
    <property type="entry name" value="GppA/Ppx_hydrolase"/>
</dbReference>
<sequence length="329" mass="34040">MTRVACIDIGTVTARLAVADVEGGRVTRMLKQSTICNLGEGLTRTGLIAEAAAVRVLACVDSYLAAARQARAPRICCTLTSAARDAGNSDALLAELAARGLHAQVIPGKVEGSLTFLGVAQDFADREILVADNGGGSTEIAVGSMGAARGLALDRVRSVDVGCRRMTEKFLSAGDPPSADDVERARQWARGMFDDAVAAEGVRELAPELMVTTGGTVTSLVAVKLGLEPYDPRRVHLAELGCEDVEDLLARFAGVTEAGRAAMAGLQPKRASVILGGTIAVAALMESCGFDRLTVSESDLLFGLSICAAAAADGGASPLGWEPDLSELR</sequence>
<dbReference type="PANTHER" id="PTHR30005:SF13">
    <property type="entry name" value="EXOPOLYPHOSPHATASE 2"/>
    <property type="match status" value="1"/>
</dbReference>
<evidence type="ECO:0000313" key="2">
    <source>
        <dbReference type="EMBL" id="SDC28402.1"/>
    </source>
</evidence>
<dbReference type="SUPFAM" id="SSF53067">
    <property type="entry name" value="Actin-like ATPase domain"/>
    <property type="match status" value="2"/>
</dbReference>
<dbReference type="PANTHER" id="PTHR30005">
    <property type="entry name" value="EXOPOLYPHOSPHATASE"/>
    <property type="match status" value="1"/>
</dbReference>
<dbReference type="EMBL" id="FMZL01000007">
    <property type="protein sequence ID" value="SDC28402.1"/>
    <property type="molecule type" value="Genomic_DNA"/>
</dbReference>
<dbReference type="Pfam" id="PF02541">
    <property type="entry name" value="Ppx-GppA"/>
    <property type="match status" value="1"/>
</dbReference>
<dbReference type="AlphaFoldDB" id="A0A1G6KBF7"/>
<dbReference type="Gene3D" id="3.30.420.150">
    <property type="entry name" value="Exopolyphosphatase. Domain 2"/>
    <property type="match status" value="1"/>
</dbReference>
<reference evidence="3" key="1">
    <citation type="submission" date="2016-10" db="EMBL/GenBank/DDBJ databases">
        <authorList>
            <person name="Varghese N."/>
            <person name="Submissions S."/>
        </authorList>
    </citation>
    <scope>NUCLEOTIDE SEQUENCE [LARGE SCALE GENOMIC DNA]</scope>
    <source>
        <strain evidence="3">DSM 22619</strain>
    </source>
</reference>
<dbReference type="STRING" id="604330.SAMN04489857_1983"/>
<dbReference type="InterPro" id="IPR003695">
    <property type="entry name" value="Ppx_GppA_N"/>
</dbReference>
<dbReference type="Gene3D" id="3.30.420.40">
    <property type="match status" value="1"/>
</dbReference>